<dbReference type="GO" id="GO:0016887">
    <property type="term" value="F:ATP hydrolysis activity"/>
    <property type="evidence" value="ECO:0007669"/>
    <property type="project" value="InterPro"/>
</dbReference>
<evidence type="ECO:0000256" key="3">
    <source>
        <dbReference type="SAM" id="MobiDB-lite"/>
    </source>
</evidence>
<proteinExistence type="predicted"/>
<dbReference type="RefSeq" id="XP_028478177.1">
    <property type="nucleotide sequence ID" value="XM_028621725.1"/>
</dbReference>
<dbReference type="PANTHER" id="PTHR48102:SF7">
    <property type="entry name" value="ATP-DEPENDENT CLP PROTEASE ATP-BINDING SUBUNIT CLPX-LIKE, MITOCHONDRIAL"/>
    <property type="match status" value="1"/>
</dbReference>
<dbReference type="GO" id="GO:0005524">
    <property type="term" value="F:ATP binding"/>
    <property type="evidence" value="ECO:0007669"/>
    <property type="project" value="UniProtKB-KW"/>
</dbReference>
<feature type="compositionally biased region" description="Low complexity" evidence="3">
    <location>
        <begin position="373"/>
        <end position="399"/>
    </location>
</feature>
<dbReference type="SMART" id="SM01086">
    <property type="entry name" value="ClpB_D2-small"/>
    <property type="match status" value="1"/>
</dbReference>
<organism evidence="6 7">
    <name type="scientific">Apiotrichum porosum</name>
    <dbReference type="NCBI Taxonomy" id="105984"/>
    <lineage>
        <taxon>Eukaryota</taxon>
        <taxon>Fungi</taxon>
        <taxon>Dikarya</taxon>
        <taxon>Basidiomycota</taxon>
        <taxon>Agaricomycotina</taxon>
        <taxon>Tremellomycetes</taxon>
        <taxon>Trichosporonales</taxon>
        <taxon>Trichosporonaceae</taxon>
        <taxon>Apiotrichum</taxon>
    </lineage>
</organism>
<evidence type="ECO:0000313" key="7">
    <source>
        <dbReference type="Proteomes" id="UP000279236"/>
    </source>
</evidence>
<feature type="compositionally biased region" description="Basic and acidic residues" evidence="3">
    <location>
        <begin position="207"/>
        <end position="228"/>
    </location>
</feature>
<dbReference type="SUPFAM" id="SSF52540">
    <property type="entry name" value="P-loop containing nucleoside triphosphate hydrolases"/>
    <property type="match status" value="1"/>
</dbReference>
<evidence type="ECO:0000313" key="6">
    <source>
        <dbReference type="EMBL" id="RSH84729.1"/>
    </source>
</evidence>
<dbReference type="Gene3D" id="3.40.50.300">
    <property type="entry name" value="P-loop containing nucleotide triphosphate hydrolases"/>
    <property type="match status" value="2"/>
</dbReference>
<dbReference type="Pfam" id="PF07724">
    <property type="entry name" value="AAA_2"/>
    <property type="match status" value="1"/>
</dbReference>
<comment type="caution">
    <text evidence="6">The sequence shown here is derived from an EMBL/GenBank/DDBJ whole genome shotgun (WGS) entry which is preliminary data.</text>
</comment>
<feature type="compositionally biased region" description="Pro residues" evidence="3">
    <location>
        <begin position="95"/>
        <end position="111"/>
    </location>
</feature>
<dbReference type="GeneID" id="39590796"/>
<feature type="domain" description="AAA+ ATPase" evidence="4">
    <location>
        <begin position="253"/>
        <end position="477"/>
    </location>
</feature>
<dbReference type="PANTHER" id="PTHR48102">
    <property type="entry name" value="ATP-DEPENDENT CLP PROTEASE ATP-BINDING SUBUNIT CLPX-LIKE, MITOCHONDRIAL-RELATED"/>
    <property type="match status" value="1"/>
</dbReference>
<protein>
    <recommendedName>
        <fullName evidence="8">ATP-dependent Clp protease ATP-binding subunit ClpX</fullName>
    </recommendedName>
</protein>
<dbReference type="STRING" id="105984.A0A427Y0V0"/>
<sequence>MFSRGRIRLRQLRTVGTCLRLNSTMTGPPRSPKDLYHHLSQYVIGQEAAKKTLSVAVFNHYRRIEPLAAAAADEPPRPVYTHEPANEQLIWDQPDGPPQPRTTPPPPPPLQKPSFDVDYERTNGVPDSTRAVGAGEDGSDPTVTHDILSREEKWDTARGDGYFSSRRPPTLLSKMNRRAREADLTSSVTNESERQAPPDPPRPRKKKQDDDWRAQNQRKLEDAARARRAAELHEAMASNGDRQVDEDPNVTVEKSNVLIVGPTGTGKTLMAKTLARALDVPFVSCDATTYTQAGYVGEDVESCILRLLQAAEYDIARTEMGIIHIDEVDKLARRGGNEFGTWGGGRDVGGEGVQQALLRILEGTTVTLSAKAPPITSTPPSGSSSHSSGNSPAGSPSGTKAESNFSEPPGWDPNNPMNRTFGAATGKKGVREGLPGFNGGGGAQKGDTFVVDTSNILFILSGAFVGLEGIIQRRLGKGSIGFGAPLQAVVAPSALKVTTPDLKDYGLIPEFLGRLPILSSLHALEIEDLIRILTEPRNALIKQYKTLFRRYGSELGFTHKAMQAIAQEGLNRGGGARGLRGVLEEVLVDAMFEVPGSSVQHCLITEGAVKRREPALYFSRGNRHQFVEAIEREDGVRQRSTPAFVADEEKMRAVG</sequence>
<evidence type="ECO:0000256" key="1">
    <source>
        <dbReference type="ARBA" id="ARBA00022741"/>
    </source>
</evidence>
<dbReference type="InterPro" id="IPR050052">
    <property type="entry name" value="ATP-dep_Clp_protease_ClpX"/>
</dbReference>
<evidence type="ECO:0008006" key="8">
    <source>
        <dbReference type="Google" id="ProtNLM"/>
    </source>
</evidence>
<dbReference type="Proteomes" id="UP000279236">
    <property type="component" value="Unassembled WGS sequence"/>
</dbReference>
<keyword evidence="1" id="KW-0547">Nucleotide-binding</keyword>
<gene>
    <name evidence="6" type="ORF">EHS24_006253</name>
</gene>
<name>A0A427Y0V0_9TREE</name>
<feature type="compositionally biased region" description="Basic and acidic residues" evidence="3">
    <location>
        <begin position="147"/>
        <end position="158"/>
    </location>
</feature>
<dbReference type="GO" id="GO:0051603">
    <property type="term" value="P:proteolysis involved in protein catabolic process"/>
    <property type="evidence" value="ECO:0007669"/>
    <property type="project" value="TreeGrafter"/>
</dbReference>
<feature type="region of interest" description="Disordered" evidence="3">
    <location>
        <begin position="369"/>
        <end position="444"/>
    </location>
</feature>
<dbReference type="GO" id="GO:0005759">
    <property type="term" value="C:mitochondrial matrix"/>
    <property type="evidence" value="ECO:0007669"/>
    <property type="project" value="TreeGrafter"/>
</dbReference>
<keyword evidence="7" id="KW-1185">Reference proteome</keyword>
<dbReference type="InterPro" id="IPR003593">
    <property type="entry name" value="AAA+_ATPase"/>
</dbReference>
<dbReference type="Pfam" id="PF10431">
    <property type="entry name" value="ClpB_D2-small"/>
    <property type="match status" value="1"/>
</dbReference>
<dbReference type="InterPro" id="IPR003959">
    <property type="entry name" value="ATPase_AAA_core"/>
</dbReference>
<dbReference type="EMBL" id="RSCE01000003">
    <property type="protein sequence ID" value="RSH84729.1"/>
    <property type="molecule type" value="Genomic_DNA"/>
</dbReference>
<dbReference type="SMART" id="SM00382">
    <property type="entry name" value="AAA"/>
    <property type="match status" value="1"/>
</dbReference>
<dbReference type="AlphaFoldDB" id="A0A427Y0V0"/>
<dbReference type="InterPro" id="IPR019489">
    <property type="entry name" value="Clp_ATPase_C"/>
</dbReference>
<dbReference type="OrthoDB" id="1721884at2759"/>
<evidence type="ECO:0000259" key="5">
    <source>
        <dbReference type="SMART" id="SM01086"/>
    </source>
</evidence>
<feature type="domain" description="Clp ATPase C-terminal" evidence="5">
    <location>
        <begin position="524"/>
        <end position="618"/>
    </location>
</feature>
<dbReference type="Gene3D" id="1.10.8.60">
    <property type="match status" value="1"/>
</dbReference>
<accession>A0A427Y0V0</accession>
<reference evidence="6 7" key="1">
    <citation type="submission" date="2018-11" db="EMBL/GenBank/DDBJ databases">
        <title>Genome sequence of Apiotrichum porosum DSM 27194.</title>
        <authorList>
            <person name="Aliyu H."/>
            <person name="Gorte O."/>
            <person name="Ochsenreither K."/>
        </authorList>
    </citation>
    <scope>NUCLEOTIDE SEQUENCE [LARGE SCALE GENOMIC DNA]</scope>
    <source>
        <strain evidence="6 7">DSM 27194</strain>
    </source>
</reference>
<dbReference type="InterPro" id="IPR027417">
    <property type="entry name" value="P-loop_NTPase"/>
</dbReference>
<feature type="region of interest" description="Disordered" evidence="3">
    <location>
        <begin position="89"/>
        <end position="228"/>
    </location>
</feature>
<dbReference type="FunFam" id="1.10.8.60:FF:000138">
    <property type="entry name" value="ATP-dependent Clp protease ATP-binding subunit ClpX"/>
    <property type="match status" value="1"/>
</dbReference>
<evidence type="ECO:0000259" key="4">
    <source>
        <dbReference type="SMART" id="SM00382"/>
    </source>
</evidence>
<keyword evidence="2" id="KW-0067">ATP-binding</keyword>
<evidence type="ECO:0000256" key="2">
    <source>
        <dbReference type="ARBA" id="ARBA00022840"/>
    </source>
</evidence>